<evidence type="ECO:0000313" key="2">
    <source>
        <dbReference type="EMBL" id="PVE45349.1"/>
    </source>
</evidence>
<organism evidence="2 3">
    <name type="scientific">Pararhodobacter aggregans</name>
    <dbReference type="NCBI Taxonomy" id="404875"/>
    <lineage>
        <taxon>Bacteria</taxon>
        <taxon>Pseudomonadati</taxon>
        <taxon>Pseudomonadota</taxon>
        <taxon>Alphaproteobacteria</taxon>
        <taxon>Rhodobacterales</taxon>
        <taxon>Paracoccaceae</taxon>
        <taxon>Pararhodobacter</taxon>
    </lineage>
</organism>
<evidence type="ECO:0000313" key="3">
    <source>
        <dbReference type="Proteomes" id="UP000244810"/>
    </source>
</evidence>
<sequence length="148" mass="15765">MALKGFLSGLAMLAGVGAAGADAPLAPLCSGARLAPEEAALGDYAPTLYPEGIVFYDRYPLDGRNAIQVIVEHCPSRWRMAAELPIPQETDTPWTRIDGYRTRVFEALNDSEEHSLGDLANWAVAAGGQGRTLRVDWQSCACAMGGGQ</sequence>
<dbReference type="AlphaFoldDB" id="A0A2T7UL23"/>
<accession>A0A2T7UL23</accession>
<evidence type="ECO:0000256" key="1">
    <source>
        <dbReference type="SAM" id="SignalP"/>
    </source>
</evidence>
<feature type="signal peptide" evidence="1">
    <location>
        <begin position="1"/>
        <end position="21"/>
    </location>
</feature>
<proteinExistence type="predicted"/>
<keyword evidence="3" id="KW-1185">Reference proteome</keyword>
<protein>
    <submittedName>
        <fullName evidence="2">Uncharacterized protein</fullName>
    </submittedName>
</protein>
<dbReference type="RefSeq" id="WP_107750191.1">
    <property type="nucleotide sequence ID" value="NZ_QBKF01000001.1"/>
</dbReference>
<dbReference type="EMBL" id="QDDR01000015">
    <property type="protein sequence ID" value="PVE45349.1"/>
    <property type="molecule type" value="Genomic_DNA"/>
</dbReference>
<gene>
    <name evidence="2" type="ORF">DDE23_21385</name>
</gene>
<dbReference type="Proteomes" id="UP000244810">
    <property type="component" value="Unassembled WGS sequence"/>
</dbReference>
<comment type="caution">
    <text evidence="2">The sequence shown here is derived from an EMBL/GenBank/DDBJ whole genome shotgun (WGS) entry which is preliminary data.</text>
</comment>
<feature type="chain" id="PRO_5015711428" evidence="1">
    <location>
        <begin position="22"/>
        <end position="148"/>
    </location>
</feature>
<reference evidence="2 3" key="1">
    <citation type="journal article" date="2011" name="Syst. Appl. Microbiol.">
        <title>Defluviimonas denitrificans gen. nov., sp. nov., and Pararhodobacter aggregans gen. nov., sp. nov., non-phototrophic Rhodobacteraceae from the biofilter of a marine aquaculture.</title>
        <authorList>
            <person name="Foesel B.U."/>
            <person name="Drake H.L."/>
            <person name="Schramm A."/>
        </authorList>
    </citation>
    <scope>NUCLEOTIDE SEQUENCE [LARGE SCALE GENOMIC DNA]</scope>
    <source>
        <strain evidence="2 3">D1-19</strain>
    </source>
</reference>
<keyword evidence="1" id="KW-0732">Signal</keyword>
<name>A0A2T7UL23_9RHOB</name>